<evidence type="ECO:0000313" key="3">
    <source>
        <dbReference type="EMBL" id="ANU08554.1"/>
    </source>
</evidence>
<evidence type="ECO:0000313" key="4">
    <source>
        <dbReference type="Proteomes" id="UP000092698"/>
    </source>
</evidence>
<dbReference type="AlphaFoldDB" id="A0A1C7DAS9"/>
<accession>A0A1C7DAS9</accession>
<reference evidence="3 4" key="1">
    <citation type="submission" date="2016-07" db="EMBL/GenBank/DDBJ databases">
        <title>Complete genome sequence of Altererythrobacter namhicola JCM 16345T, containing esterase-encoding genes.</title>
        <authorList>
            <person name="Cheng H."/>
            <person name="Wu Y.-H."/>
            <person name="Jian S.-L."/>
            <person name="Huo Y.-Y."/>
            <person name="Wang C.-S."/>
            <person name="Xu X.-W."/>
        </authorList>
    </citation>
    <scope>NUCLEOTIDE SEQUENCE [LARGE SCALE GENOMIC DNA]</scope>
    <source>
        <strain evidence="3 4">JCM 16345</strain>
    </source>
</reference>
<dbReference type="KEGG" id="anh:A6F65_02271"/>
<dbReference type="STRING" id="645517.A6F65_02271"/>
<keyword evidence="1" id="KW-0732">Signal</keyword>
<organism evidence="3 4">
    <name type="scientific">Paraurantiacibacter namhicola</name>
    <dbReference type="NCBI Taxonomy" id="645517"/>
    <lineage>
        <taxon>Bacteria</taxon>
        <taxon>Pseudomonadati</taxon>
        <taxon>Pseudomonadota</taxon>
        <taxon>Alphaproteobacteria</taxon>
        <taxon>Sphingomonadales</taxon>
        <taxon>Erythrobacteraceae</taxon>
        <taxon>Paraurantiacibacter</taxon>
    </lineage>
</organism>
<evidence type="ECO:0000259" key="2">
    <source>
        <dbReference type="Pfam" id="PF09822"/>
    </source>
</evidence>
<name>A0A1C7DAS9_9SPHN</name>
<feature type="domain" description="ABC-type uncharacterised transport system" evidence="2">
    <location>
        <begin position="85"/>
        <end position="165"/>
    </location>
</feature>
<protein>
    <submittedName>
        <fullName evidence="3">ABC-type uncharacterized transport system</fullName>
    </submittedName>
</protein>
<evidence type="ECO:0000256" key="1">
    <source>
        <dbReference type="SAM" id="SignalP"/>
    </source>
</evidence>
<keyword evidence="4" id="KW-1185">Reference proteome</keyword>
<feature type="signal peptide" evidence="1">
    <location>
        <begin position="1"/>
        <end position="23"/>
    </location>
</feature>
<dbReference type="OrthoDB" id="7390937at2"/>
<dbReference type="Proteomes" id="UP000092698">
    <property type="component" value="Chromosome"/>
</dbReference>
<sequence length="269" mass="29132">MRNRMLAAALLPAAMLLAPAAWAHDPVAQVEEAEAQEPRVTGLFTTLPIMWGETASIAETLAGSAEQHWARGVLEQGGKLRAVDFIAPEYLADVDLLVMAQPRPLAPSENVALDEWVRGGGRLLLVADPMMTSHSRFGLGDRRRPQDVVLLSPILQRWGIEMLYDEGQPEAAQLLGENIPAEDVGTVRDGDADRGHPKQVAIPVMLPGHFRLAGNGVRACQQSHDNSFLRCRLGTGSITLFGDAAFLDLHEPMPGSDSALAWLLGESRK</sequence>
<dbReference type="InterPro" id="IPR019196">
    <property type="entry name" value="ABC_transp_unknown"/>
</dbReference>
<dbReference type="EMBL" id="CP016545">
    <property type="protein sequence ID" value="ANU08554.1"/>
    <property type="molecule type" value="Genomic_DNA"/>
</dbReference>
<dbReference type="RefSeq" id="WP_157093128.1">
    <property type="nucleotide sequence ID" value="NZ_CP016545.1"/>
</dbReference>
<dbReference type="Pfam" id="PF09822">
    <property type="entry name" value="ABC_transp_aux"/>
    <property type="match status" value="1"/>
</dbReference>
<proteinExistence type="predicted"/>
<gene>
    <name evidence="3" type="ORF">A6F65_02271</name>
</gene>
<feature type="chain" id="PRO_5008884551" evidence="1">
    <location>
        <begin position="24"/>
        <end position="269"/>
    </location>
</feature>